<evidence type="ECO:0000256" key="5">
    <source>
        <dbReference type="ARBA" id="ARBA00025933"/>
    </source>
</evidence>
<evidence type="ECO:0000259" key="9">
    <source>
        <dbReference type="Pfam" id="PF00460"/>
    </source>
</evidence>
<feature type="domain" description="Flagellar hook protein FlgE/F/G-like D1" evidence="11">
    <location>
        <begin position="96"/>
        <end position="159"/>
    </location>
</feature>
<feature type="domain" description="Flagellar basal body rod protein N-terminal" evidence="9">
    <location>
        <begin position="10"/>
        <end position="35"/>
    </location>
</feature>
<dbReference type="OrthoDB" id="9804559at2"/>
<evidence type="ECO:0000313" key="12">
    <source>
        <dbReference type="EMBL" id="KFD20996.1"/>
    </source>
</evidence>
<dbReference type="InterPro" id="IPR037925">
    <property type="entry name" value="FlgE/F/G-like"/>
</dbReference>
<keyword evidence="12" id="KW-0969">Cilium</keyword>
<evidence type="ECO:0000259" key="10">
    <source>
        <dbReference type="Pfam" id="PF06429"/>
    </source>
</evidence>
<proteinExistence type="inferred from homology"/>
<evidence type="ECO:0000256" key="4">
    <source>
        <dbReference type="ARBA" id="ARBA00023143"/>
    </source>
</evidence>
<evidence type="ECO:0000256" key="7">
    <source>
        <dbReference type="NCBIfam" id="TIGR02488"/>
    </source>
</evidence>
<keyword evidence="12" id="KW-0966">Cell projection</keyword>
<dbReference type="PROSITE" id="PS00588">
    <property type="entry name" value="FLAGELLA_BB_ROD"/>
    <property type="match status" value="1"/>
</dbReference>
<dbReference type="Pfam" id="PF06429">
    <property type="entry name" value="Flg_bbr_C"/>
    <property type="match status" value="1"/>
</dbReference>
<dbReference type="InterPro" id="IPR001444">
    <property type="entry name" value="Flag_bb_rod_N"/>
</dbReference>
<evidence type="ECO:0000256" key="2">
    <source>
        <dbReference type="ARBA" id="ARBA00009677"/>
    </source>
</evidence>
<dbReference type="InterPro" id="IPR010930">
    <property type="entry name" value="Flg_bb/hook_C_dom"/>
</dbReference>
<comment type="subcellular location">
    <subcellularLocation>
        <location evidence="1 8">Bacterial flagellum basal body</location>
    </subcellularLocation>
</comment>
<dbReference type="InterPro" id="IPR012834">
    <property type="entry name" value="FlgG_G_neg"/>
</dbReference>
<reference evidence="12 13" key="1">
    <citation type="submission" date="2014-05" db="EMBL/GenBank/DDBJ databases">
        <title>ATOL: Assembling a taxonomically balanced genome-scale reconstruction of the evolutionary history of the Enterobacteriaceae.</title>
        <authorList>
            <person name="Plunkett G.III."/>
            <person name="Neeno-Eckwall E.C."/>
            <person name="Glasner J.D."/>
            <person name="Perna N.T."/>
        </authorList>
    </citation>
    <scope>NUCLEOTIDE SEQUENCE [LARGE SCALE GENOMIC DNA]</scope>
    <source>
        <strain evidence="12 13">ATCC 33301</strain>
    </source>
</reference>
<dbReference type="NCBIfam" id="TIGR02488">
    <property type="entry name" value="flgG_G_neg"/>
    <property type="match status" value="1"/>
</dbReference>
<gene>
    <name evidence="12" type="primary">flgG</name>
    <name evidence="12" type="ORF">GTPT_0935</name>
</gene>
<dbReference type="Proteomes" id="UP000028602">
    <property type="component" value="Unassembled WGS sequence"/>
</dbReference>
<evidence type="ECO:0000256" key="3">
    <source>
        <dbReference type="ARBA" id="ARBA00017948"/>
    </source>
</evidence>
<keyword evidence="13" id="KW-1185">Reference proteome</keyword>
<dbReference type="NCBIfam" id="TIGR03506">
    <property type="entry name" value="FlgEFG_subfam"/>
    <property type="match status" value="2"/>
</dbReference>
<comment type="caution">
    <text evidence="12">The sequence shown here is derived from an EMBL/GenBank/DDBJ whole genome shotgun (WGS) entry which is preliminary data.</text>
</comment>
<dbReference type="RefSeq" id="WP_025901005.1">
    <property type="nucleotide sequence ID" value="NZ_ATMJ01000027.1"/>
</dbReference>
<accession>A0A085JKK0</accession>
<dbReference type="InterPro" id="IPR020013">
    <property type="entry name" value="Flagellar_FlgE/F/G"/>
</dbReference>
<evidence type="ECO:0000259" key="11">
    <source>
        <dbReference type="Pfam" id="PF22692"/>
    </source>
</evidence>
<evidence type="ECO:0000256" key="8">
    <source>
        <dbReference type="RuleBase" id="RU362116"/>
    </source>
</evidence>
<organism evidence="12 13">
    <name type="scientific">Tatumella ptyseos ATCC 33301</name>
    <dbReference type="NCBI Taxonomy" id="1005995"/>
    <lineage>
        <taxon>Bacteria</taxon>
        <taxon>Pseudomonadati</taxon>
        <taxon>Pseudomonadota</taxon>
        <taxon>Gammaproteobacteria</taxon>
        <taxon>Enterobacterales</taxon>
        <taxon>Erwiniaceae</taxon>
        <taxon>Tatumella</taxon>
    </lineage>
</organism>
<protein>
    <recommendedName>
        <fullName evidence="3 7">Flagellar basal-body rod protein FlgG</fullName>
    </recommendedName>
    <alternativeName>
        <fullName evidence="6 8">Distal rod protein</fullName>
    </alternativeName>
</protein>
<dbReference type="eggNOG" id="COG4786">
    <property type="taxonomic scope" value="Bacteria"/>
</dbReference>
<keyword evidence="12" id="KW-0282">Flagellum</keyword>
<dbReference type="PANTHER" id="PTHR30435">
    <property type="entry name" value="FLAGELLAR PROTEIN"/>
    <property type="match status" value="1"/>
</dbReference>
<sequence>MNPALWISKTGLSAQDARLTTISNNLANVNTTAFKKDRTLFADLFYQNQRSAGSPLDQQNTTPTGTQYGTGVKIVGTQKEFSVGNIQNTGQKLDVAITGDGFFQVQLANGDTGYTRAGNFQRNQDGVLTTAEGLPLQPEITIPANTTDIQIGKDGTVRATVAGETDPQELGQLTLVNFMNPAGLSAQGDNLYQATAASGDATEGTPGEDGLGQLEQGALEGSNVQVVEEMVDMITVQRAYEMNAKMVSAADDMLKFVTQTL</sequence>
<evidence type="ECO:0000313" key="13">
    <source>
        <dbReference type="Proteomes" id="UP000028602"/>
    </source>
</evidence>
<dbReference type="GO" id="GO:0009426">
    <property type="term" value="C:bacterial-type flagellum basal body, distal rod"/>
    <property type="evidence" value="ECO:0007669"/>
    <property type="project" value="UniProtKB-UniRule"/>
</dbReference>
<feature type="domain" description="Flagellar basal-body/hook protein C-terminal" evidence="10">
    <location>
        <begin position="216"/>
        <end position="259"/>
    </location>
</feature>
<keyword evidence="4 8" id="KW-0975">Bacterial flagellum</keyword>
<evidence type="ECO:0000256" key="6">
    <source>
        <dbReference type="ARBA" id="ARBA00032912"/>
    </source>
</evidence>
<dbReference type="SUPFAM" id="SSF117143">
    <property type="entry name" value="Flagellar hook protein flgE"/>
    <property type="match status" value="1"/>
</dbReference>
<dbReference type="GO" id="GO:0071978">
    <property type="term" value="P:bacterial-type flagellum-dependent swarming motility"/>
    <property type="evidence" value="ECO:0007669"/>
    <property type="project" value="TreeGrafter"/>
</dbReference>
<dbReference type="Pfam" id="PF22692">
    <property type="entry name" value="LlgE_F_G_D1"/>
    <property type="match status" value="1"/>
</dbReference>
<dbReference type="InterPro" id="IPR053967">
    <property type="entry name" value="LlgE_F_G-like_D1"/>
</dbReference>
<name>A0A085JKK0_9GAMM</name>
<dbReference type="AlphaFoldDB" id="A0A085JKK0"/>
<dbReference type="Pfam" id="PF00460">
    <property type="entry name" value="Flg_bb_rod"/>
    <property type="match status" value="1"/>
</dbReference>
<dbReference type="EMBL" id="JMPR01000018">
    <property type="protein sequence ID" value="KFD20996.1"/>
    <property type="molecule type" value="Genomic_DNA"/>
</dbReference>
<comment type="subunit">
    <text evidence="5 8">The basal body constitutes a major portion of the flagellar organelle and consists of four rings (L,P,S, and M) mounted on a central rod. The rod consists of about 26 subunits of FlgG in the distal portion, and FlgB, FlgC and FlgF are thought to build up the proximal portion of the rod with about 6 subunits each.</text>
</comment>
<comment type="similarity">
    <text evidence="2 8">Belongs to the flagella basal body rod proteins family.</text>
</comment>
<dbReference type="InterPro" id="IPR019776">
    <property type="entry name" value="Flagellar_basal_body_rod_CS"/>
</dbReference>
<evidence type="ECO:0000256" key="1">
    <source>
        <dbReference type="ARBA" id="ARBA00004117"/>
    </source>
</evidence>
<dbReference type="PANTHER" id="PTHR30435:SF19">
    <property type="entry name" value="FLAGELLAR BASAL-BODY ROD PROTEIN FLGG"/>
    <property type="match status" value="1"/>
</dbReference>